<dbReference type="InterPro" id="IPR000719">
    <property type="entry name" value="Prot_kinase_dom"/>
</dbReference>
<keyword evidence="5" id="KW-0067">ATP-binding</keyword>
<dbReference type="PROSITE" id="PS50011">
    <property type="entry name" value="PROTEIN_KINASE_DOM"/>
    <property type="match status" value="1"/>
</dbReference>
<evidence type="ECO:0000256" key="3">
    <source>
        <dbReference type="ARBA" id="ARBA00022741"/>
    </source>
</evidence>
<evidence type="ECO:0000256" key="2">
    <source>
        <dbReference type="ARBA" id="ARBA00022679"/>
    </source>
</evidence>
<proteinExistence type="predicted"/>
<protein>
    <recommendedName>
        <fullName evidence="6">Protein kinase domain-containing protein</fullName>
    </recommendedName>
</protein>
<dbReference type="EMBL" id="KN837755">
    <property type="protein sequence ID" value="KIJ23218.1"/>
    <property type="molecule type" value="Genomic_DNA"/>
</dbReference>
<keyword evidence="3" id="KW-0547">Nucleotide-binding</keyword>
<dbReference type="InterPro" id="IPR011009">
    <property type="entry name" value="Kinase-like_dom_sf"/>
</dbReference>
<name>A0A0C9T304_SPHS4</name>
<dbReference type="PANTHER" id="PTHR24351">
    <property type="entry name" value="RIBOSOMAL PROTEIN S6 KINASE"/>
    <property type="match status" value="1"/>
</dbReference>
<dbReference type="OrthoDB" id="541276at2759"/>
<evidence type="ECO:0000256" key="4">
    <source>
        <dbReference type="ARBA" id="ARBA00022777"/>
    </source>
</evidence>
<dbReference type="AlphaFoldDB" id="A0A0C9T304"/>
<dbReference type="Gene3D" id="1.10.510.10">
    <property type="entry name" value="Transferase(Phosphotransferase) domain 1"/>
    <property type="match status" value="1"/>
</dbReference>
<keyword evidence="4" id="KW-0418">Kinase</keyword>
<keyword evidence="8" id="KW-1185">Reference proteome</keyword>
<feature type="domain" description="Protein kinase" evidence="6">
    <location>
        <begin position="116"/>
        <end position="355"/>
    </location>
</feature>
<gene>
    <name evidence="7" type="ORF">M422DRAFT_276251</name>
</gene>
<keyword evidence="2" id="KW-0808">Transferase</keyword>
<dbReference type="SMART" id="SM00220">
    <property type="entry name" value="S_TKc"/>
    <property type="match status" value="1"/>
</dbReference>
<dbReference type="SUPFAM" id="SSF56112">
    <property type="entry name" value="Protein kinase-like (PK-like)"/>
    <property type="match status" value="1"/>
</dbReference>
<sequence length="355" mass="40042">MPSLSNSIMDISTILSTVENACNYRTTRGIKRSRSRAYESSPQAVFNATSSIRRWDKSTMQAISLKEAREQFLPLPPSYHQDTFPKPETSNSNLNPGLKLLMKLDLSKVSSTFQSWFSDSRDDRSSYSSIFMNENVMIREALATGGNVKVSLCAIKGQKHLVLPNRYVLKESDDGSFLEEECVVHETPFYDASTRDEISPERCSGMVLKFMLQGDLFGHVDVLRDEFGVEWQGRTAVHPKAGYFHEDIKLENLMLDNEGGLLLADFGIANEDEENNWTDTPEGTLGSMPPEDLVEWSGWRCPRRPGDIWVVGIILYEMLFGKTVTICLPYIAKSPTLTNHSTIMAIMIDVPILRH</sequence>
<dbReference type="HOGENOM" id="CLU_066929_0_0_1"/>
<evidence type="ECO:0000313" key="7">
    <source>
        <dbReference type="EMBL" id="KIJ23218.1"/>
    </source>
</evidence>
<accession>A0A0C9T304</accession>
<evidence type="ECO:0000256" key="1">
    <source>
        <dbReference type="ARBA" id="ARBA00022527"/>
    </source>
</evidence>
<evidence type="ECO:0000256" key="5">
    <source>
        <dbReference type="ARBA" id="ARBA00022840"/>
    </source>
</evidence>
<organism evidence="7 8">
    <name type="scientific">Sphaerobolus stellatus (strain SS14)</name>
    <dbReference type="NCBI Taxonomy" id="990650"/>
    <lineage>
        <taxon>Eukaryota</taxon>
        <taxon>Fungi</taxon>
        <taxon>Dikarya</taxon>
        <taxon>Basidiomycota</taxon>
        <taxon>Agaricomycotina</taxon>
        <taxon>Agaricomycetes</taxon>
        <taxon>Phallomycetidae</taxon>
        <taxon>Geastrales</taxon>
        <taxon>Sphaerobolaceae</taxon>
        <taxon>Sphaerobolus</taxon>
    </lineage>
</organism>
<dbReference type="InterPro" id="IPR008271">
    <property type="entry name" value="Ser/Thr_kinase_AS"/>
</dbReference>
<dbReference type="PROSITE" id="PS00108">
    <property type="entry name" value="PROTEIN_KINASE_ST"/>
    <property type="match status" value="1"/>
</dbReference>
<reference evidence="7 8" key="1">
    <citation type="submission" date="2014-06" db="EMBL/GenBank/DDBJ databases">
        <title>Evolutionary Origins and Diversification of the Mycorrhizal Mutualists.</title>
        <authorList>
            <consortium name="DOE Joint Genome Institute"/>
            <consortium name="Mycorrhizal Genomics Consortium"/>
            <person name="Kohler A."/>
            <person name="Kuo A."/>
            <person name="Nagy L.G."/>
            <person name="Floudas D."/>
            <person name="Copeland A."/>
            <person name="Barry K.W."/>
            <person name="Cichocki N."/>
            <person name="Veneault-Fourrey C."/>
            <person name="LaButti K."/>
            <person name="Lindquist E.A."/>
            <person name="Lipzen A."/>
            <person name="Lundell T."/>
            <person name="Morin E."/>
            <person name="Murat C."/>
            <person name="Riley R."/>
            <person name="Ohm R."/>
            <person name="Sun H."/>
            <person name="Tunlid A."/>
            <person name="Henrissat B."/>
            <person name="Grigoriev I.V."/>
            <person name="Hibbett D.S."/>
            <person name="Martin F."/>
        </authorList>
    </citation>
    <scope>NUCLEOTIDE SEQUENCE [LARGE SCALE GENOMIC DNA]</scope>
    <source>
        <strain evidence="7 8">SS14</strain>
    </source>
</reference>
<evidence type="ECO:0000259" key="6">
    <source>
        <dbReference type="PROSITE" id="PS50011"/>
    </source>
</evidence>
<evidence type="ECO:0000313" key="8">
    <source>
        <dbReference type="Proteomes" id="UP000054279"/>
    </source>
</evidence>
<dbReference type="GO" id="GO:0005524">
    <property type="term" value="F:ATP binding"/>
    <property type="evidence" value="ECO:0007669"/>
    <property type="project" value="UniProtKB-KW"/>
</dbReference>
<dbReference type="Proteomes" id="UP000054279">
    <property type="component" value="Unassembled WGS sequence"/>
</dbReference>
<keyword evidence="1" id="KW-0723">Serine/threonine-protein kinase</keyword>
<dbReference type="Pfam" id="PF00069">
    <property type="entry name" value="Pkinase"/>
    <property type="match status" value="1"/>
</dbReference>
<dbReference type="GO" id="GO:0004674">
    <property type="term" value="F:protein serine/threonine kinase activity"/>
    <property type="evidence" value="ECO:0007669"/>
    <property type="project" value="UniProtKB-KW"/>
</dbReference>